<dbReference type="Pfam" id="PF17177">
    <property type="entry name" value="PPR_long"/>
    <property type="match status" value="1"/>
</dbReference>
<evidence type="ECO:0000313" key="7">
    <source>
        <dbReference type="Proteomes" id="UP000789595"/>
    </source>
</evidence>
<name>A0A8J2SZF3_9STRA</name>
<dbReference type="PROSITE" id="PS51375">
    <property type="entry name" value="PPR"/>
    <property type="match status" value="3"/>
</dbReference>
<feature type="signal peptide" evidence="4">
    <location>
        <begin position="1"/>
        <end position="19"/>
    </location>
</feature>
<dbReference type="InterPro" id="IPR033443">
    <property type="entry name" value="PROP1-like_PPR_dom"/>
</dbReference>
<gene>
    <name evidence="6" type="ORF">PECAL_6P04460</name>
</gene>
<feature type="domain" description="PROP1-like PPR" evidence="5">
    <location>
        <begin position="147"/>
        <end position="273"/>
    </location>
</feature>
<evidence type="ECO:0000256" key="4">
    <source>
        <dbReference type="SAM" id="SignalP"/>
    </source>
</evidence>
<dbReference type="Gene3D" id="1.25.40.10">
    <property type="entry name" value="Tetratricopeptide repeat domain"/>
    <property type="match status" value="3"/>
</dbReference>
<evidence type="ECO:0000256" key="2">
    <source>
        <dbReference type="PROSITE-ProRule" id="PRU00708"/>
    </source>
</evidence>
<evidence type="ECO:0000256" key="1">
    <source>
        <dbReference type="ARBA" id="ARBA00022737"/>
    </source>
</evidence>
<protein>
    <recommendedName>
        <fullName evidence="5">PROP1-like PPR domain-containing protein</fullName>
    </recommendedName>
</protein>
<dbReference type="PANTHER" id="PTHR47447:SF17">
    <property type="entry name" value="OS12G0638900 PROTEIN"/>
    <property type="match status" value="1"/>
</dbReference>
<proteinExistence type="predicted"/>
<keyword evidence="7" id="KW-1185">Reference proteome</keyword>
<dbReference type="InterPro" id="IPR002885">
    <property type="entry name" value="PPR_rpt"/>
</dbReference>
<dbReference type="InterPro" id="IPR011990">
    <property type="entry name" value="TPR-like_helical_dom_sf"/>
</dbReference>
<dbReference type="Proteomes" id="UP000789595">
    <property type="component" value="Unassembled WGS sequence"/>
</dbReference>
<organism evidence="6 7">
    <name type="scientific">Pelagomonas calceolata</name>
    <dbReference type="NCBI Taxonomy" id="35677"/>
    <lineage>
        <taxon>Eukaryota</taxon>
        <taxon>Sar</taxon>
        <taxon>Stramenopiles</taxon>
        <taxon>Ochrophyta</taxon>
        <taxon>Pelagophyceae</taxon>
        <taxon>Pelagomonadales</taxon>
        <taxon>Pelagomonadaceae</taxon>
        <taxon>Pelagomonas</taxon>
    </lineage>
</organism>
<feature type="repeat" description="PPR" evidence="2">
    <location>
        <begin position="177"/>
        <end position="207"/>
    </location>
</feature>
<keyword evidence="1" id="KW-0677">Repeat</keyword>
<evidence type="ECO:0000259" key="5">
    <source>
        <dbReference type="Pfam" id="PF17177"/>
    </source>
</evidence>
<reference evidence="6" key="1">
    <citation type="submission" date="2021-11" db="EMBL/GenBank/DDBJ databases">
        <authorList>
            <consortium name="Genoscope - CEA"/>
            <person name="William W."/>
        </authorList>
    </citation>
    <scope>NUCLEOTIDE SEQUENCE</scope>
</reference>
<dbReference type="NCBIfam" id="TIGR00756">
    <property type="entry name" value="PPR"/>
    <property type="match status" value="2"/>
</dbReference>
<accession>A0A8J2SZF3</accession>
<feature type="repeat" description="PPR" evidence="2">
    <location>
        <begin position="212"/>
        <end position="247"/>
    </location>
</feature>
<dbReference type="SUPFAM" id="SSF48452">
    <property type="entry name" value="TPR-like"/>
    <property type="match status" value="1"/>
</dbReference>
<dbReference type="EMBL" id="CAKKNE010000006">
    <property type="protein sequence ID" value="CAH0378850.1"/>
    <property type="molecule type" value="Genomic_DNA"/>
</dbReference>
<comment type="caution">
    <text evidence="6">The sequence shown here is derived from an EMBL/GenBank/DDBJ whole genome shotgun (WGS) entry which is preliminary data.</text>
</comment>
<dbReference type="OrthoDB" id="195747at2759"/>
<feature type="repeat" description="PPR" evidence="2">
    <location>
        <begin position="143"/>
        <end position="173"/>
    </location>
</feature>
<dbReference type="AlphaFoldDB" id="A0A8J2SZF3"/>
<feature type="region of interest" description="Disordered" evidence="3">
    <location>
        <begin position="17"/>
        <end position="53"/>
    </location>
</feature>
<feature type="chain" id="PRO_5035298448" description="PROP1-like PPR domain-containing protein" evidence="4">
    <location>
        <begin position="20"/>
        <end position="629"/>
    </location>
</feature>
<sequence>MSPASILLLSVCSVALTPPQRRPPKPPAKPPASKQRRPPNNVPRAQKPKVTDGLAQLRSDAQAGRWREALATITTAEGAIESARDAGATFFPLPVEAYNLAITACGNGRNHEEALGVLRRLTMGVSPEEGPGSAQAAKRPRPDAVTFNAAAAACAKAGDYQKAEQVLKQARRFNKLDAILYTSVISACGRAGQTKKALAYLEALREDLGRGDVVAYTAAVDSCARAGDWLNAERVLGQMIFEDKVVPNLRTYRAACKAAAAAGEFAKCEELLDDVKDAVQIAQGARFWGPRDHAACFEGVLKACRGRGAWKEARNVLERLENEVTAGNNEDDVEAVERAATASYVAAIGACARNIDDDAQVRWSCARDLLDRLEARLKAPSRKSRLWRTKRERRQAYTSAMVVAGRAGKADEALKLFDAFEADNLKPDTACYNAALAACRRSDVGKYADFAKRLWRRCCDDDDAHPDSLTAAEAVACLERAGRCSDADLIFAEALELGVPLKQARSAGPQGVAKRSVAWLDENSEYDVSGLSVPLVKCAIRKALKDETASDHTADCVFITGVGAKKAKDPSHVPLRDSVLEFLKEFDPPLNAFVPKDAQGTVVVKRSSLLDRLDYDDEEEFVRGGKRRK</sequence>
<dbReference type="PANTHER" id="PTHR47447">
    <property type="entry name" value="OS03G0856100 PROTEIN"/>
    <property type="match status" value="1"/>
</dbReference>
<dbReference type="Pfam" id="PF01535">
    <property type="entry name" value="PPR"/>
    <property type="match status" value="2"/>
</dbReference>
<evidence type="ECO:0000256" key="3">
    <source>
        <dbReference type="SAM" id="MobiDB-lite"/>
    </source>
</evidence>
<keyword evidence="4" id="KW-0732">Signal</keyword>
<evidence type="ECO:0000313" key="6">
    <source>
        <dbReference type="EMBL" id="CAH0378850.1"/>
    </source>
</evidence>